<proteinExistence type="predicted"/>
<feature type="chain" id="PRO_5006633211" evidence="1">
    <location>
        <begin position="23"/>
        <end position="385"/>
    </location>
</feature>
<dbReference type="STRING" id="1678841.TBC1_12268"/>
<feature type="signal peptide" evidence="1">
    <location>
        <begin position="1"/>
        <end position="22"/>
    </location>
</feature>
<dbReference type="OrthoDB" id="9784036at2"/>
<organism evidence="2">
    <name type="scientific">Lentimicrobium saccharophilum</name>
    <dbReference type="NCBI Taxonomy" id="1678841"/>
    <lineage>
        <taxon>Bacteria</taxon>
        <taxon>Pseudomonadati</taxon>
        <taxon>Bacteroidota</taxon>
        <taxon>Bacteroidia</taxon>
        <taxon>Bacteroidales</taxon>
        <taxon>Lentimicrobiaceae</taxon>
        <taxon>Lentimicrobium</taxon>
    </lineage>
</organism>
<accession>A0A0S7BUA6</accession>
<keyword evidence="1" id="KW-0732">Signal</keyword>
<dbReference type="EMBL" id="DF968183">
    <property type="protein sequence ID" value="GAP44460.1"/>
    <property type="molecule type" value="Genomic_DNA"/>
</dbReference>
<protein>
    <submittedName>
        <fullName evidence="2">Putative esterase</fullName>
    </submittedName>
</protein>
<evidence type="ECO:0000256" key="1">
    <source>
        <dbReference type="SAM" id="SignalP"/>
    </source>
</evidence>
<sequence length="385" mass="44081">MKTKIFFLLVFLFSASIIPAQRTDTLSFYSEAFGEQRTVYIHKPGFYKYKSGSVKLPVIFLLDGQHEWFINPILSDIKYLQYTHEIPNALVVVVPHKNRNDECGFSGLQPGMPLDIFITEELTRALTKYNPGEIRIIAGHSFSASFALYAYLMHPGFYTAVMAHTPLHELESLVEALGKTGQADKDRIFISTGGIAGDKDYHHRKKYDQLKSSYPDFFSDIVTFEADYSAHNAVPIVATPVFLTRIFERFRGRYAGIAKTDDEYKLIDIPETAEAEIDKVLEASVIGDYFYPPGIAEINGIASRYAYNGYNSQALEIYRLGITYYPDYYEFYLSLYELTYGQDSEQAREYLNRAEYLLKTVETGWDGKNALLDEIRIEKVKHGWE</sequence>
<evidence type="ECO:0000313" key="3">
    <source>
        <dbReference type="Proteomes" id="UP000053091"/>
    </source>
</evidence>
<dbReference type="InterPro" id="IPR029058">
    <property type="entry name" value="AB_hydrolase_fold"/>
</dbReference>
<dbReference type="Gene3D" id="3.40.50.1820">
    <property type="entry name" value="alpha/beta hydrolase"/>
    <property type="match status" value="1"/>
</dbReference>
<dbReference type="InterPro" id="IPR000801">
    <property type="entry name" value="Esterase-like"/>
</dbReference>
<dbReference type="Proteomes" id="UP000053091">
    <property type="component" value="Unassembled WGS sequence"/>
</dbReference>
<dbReference type="SUPFAM" id="SSF53474">
    <property type="entry name" value="alpha/beta-Hydrolases"/>
    <property type="match status" value="1"/>
</dbReference>
<dbReference type="AlphaFoldDB" id="A0A0S7BUA6"/>
<name>A0A0S7BUA6_9BACT</name>
<reference evidence="2" key="1">
    <citation type="journal article" date="2015" name="Genome Announc.">
        <title>Draft Genome Sequence of Bacteroidales Strain TBC1, a Novel Isolate from a Methanogenic Wastewater Treatment System.</title>
        <authorList>
            <person name="Tourlousse D.M."/>
            <person name="Matsuura N."/>
            <person name="Sun L."/>
            <person name="Toyonaga M."/>
            <person name="Kuroda K."/>
            <person name="Ohashi A."/>
            <person name="Cruz R."/>
            <person name="Yamaguchi T."/>
            <person name="Sekiguchi Y."/>
        </authorList>
    </citation>
    <scope>NUCLEOTIDE SEQUENCE [LARGE SCALE GENOMIC DNA]</scope>
    <source>
        <strain evidence="2">TBC1</strain>
    </source>
</reference>
<dbReference type="Pfam" id="PF00756">
    <property type="entry name" value="Esterase"/>
    <property type="match status" value="1"/>
</dbReference>
<gene>
    <name evidence="2" type="ORF">TBC1_12268</name>
</gene>
<evidence type="ECO:0000313" key="2">
    <source>
        <dbReference type="EMBL" id="GAP44460.1"/>
    </source>
</evidence>
<keyword evidence="3" id="KW-1185">Reference proteome</keyword>
<dbReference type="RefSeq" id="WP_062043789.1">
    <property type="nucleotide sequence ID" value="NZ_DF968183.1"/>
</dbReference>